<feature type="region of interest" description="Disordered" evidence="3">
    <location>
        <begin position="1"/>
        <end position="22"/>
    </location>
</feature>
<evidence type="ECO:0000256" key="3">
    <source>
        <dbReference type="SAM" id="MobiDB-lite"/>
    </source>
</evidence>
<proteinExistence type="predicted"/>
<dbReference type="Proteomes" id="UP000054544">
    <property type="component" value="Unassembled WGS sequence"/>
</dbReference>
<gene>
    <name evidence="4" type="ORF">H634G_03285</name>
</gene>
<evidence type="ECO:0000256" key="2">
    <source>
        <dbReference type="ARBA" id="ARBA00023043"/>
    </source>
</evidence>
<dbReference type="InterPro" id="IPR036770">
    <property type="entry name" value="Ankyrin_rpt-contain_sf"/>
</dbReference>
<protein>
    <submittedName>
        <fullName evidence="4">Uncharacterized protein</fullName>
    </submittedName>
</protein>
<feature type="compositionally biased region" description="Basic and acidic residues" evidence="3">
    <location>
        <begin position="1"/>
        <end position="10"/>
    </location>
</feature>
<dbReference type="Pfam" id="PF12796">
    <property type="entry name" value="Ank_2"/>
    <property type="match status" value="1"/>
</dbReference>
<dbReference type="PANTHER" id="PTHR24189">
    <property type="entry name" value="MYOTROPHIN"/>
    <property type="match status" value="1"/>
</dbReference>
<evidence type="ECO:0000313" key="5">
    <source>
        <dbReference type="Proteomes" id="UP000054544"/>
    </source>
</evidence>
<sequence>MLLDEGKLEIEAPDPMDAEKASGHAAIEGHGNICRILVANNADPNSPMIDPPILTLIITEYYANKGQTEGIPEVFDLLVELGAHVNAENLEGVPVLIHAINEHQNNVFAHRLLDRQDTDVKAVDPNNNGSLDNAAVRGHRALVELLAEKEADVKQVNTLGETPLCSAVPNYEIIRVLLETGAGILGGRL</sequence>
<evidence type="ECO:0000313" key="4">
    <source>
        <dbReference type="EMBL" id="KJK81266.1"/>
    </source>
</evidence>
<dbReference type="AlphaFoldDB" id="A0A0D9P5A6"/>
<dbReference type="InterPro" id="IPR002110">
    <property type="entry name" value="Ankyrin_rpt"/>
</dbReference>
<dbReference type="InterPro" id="IPR050745">
    <property type="entry name" value="Multifunctional_regulatory"/>
</dbReference>
<keyword evidence="2" id="KW-0040">ANK repeat</keyword>
<keyword evidence="1" id="KW-0677">Repeat</keyword>
<dbReference type="Gene3D" id="1.25.40.20">
    <property type="entry name" value="Ankyrin repeat-containing domain"/>
    <property type="match status" value="1"/>
</dbReference>
<dbReference type="PANTHER" id="PTHR24189:SF50">
    <property type="entry name" value="ANKYRIN REPEAT AND SOCS BOX PROTEIN 2"/>
    <property type="match status" value="1"/>
</dbReference>
<organism evidence="4 5">
    <name type="scientific">Metarhizium anisopliae BRIP 53293</name>
    <dbReference type="NCBI Taxonomy" id="1291518"/>
    <lineage>
        <taxon>Eukaryota</taxon>
        <taxon>Fungi</taxon>
        <taxon>Dikarya</taxon>
        <taxon>Ascomycota</taxon>
        <taxon>Pezizomycotina</taxon>
        <taxon>Sordariomycetes</taxon>
        <taxon>Hypocreomycetidae</taxon>
        <taxon>Hypocreales</taxon>
        <taxon>Clavicipitaceae</taxon>
        <taxon>Metarhizium</taxon>
    </lineage>
</organism>
<reference evidence="5" key="1">
    <citation type="journal article" date="2014" name="BMC Genomics">
        <title>The genome sequence of the biocontrol fungus Metarhizium anisopliae and comparative genomics of Metarhizium species.</title>
        <authorList>
            <person name="Pattemore J.A."/>
            <person name="Hane J.K."/>
            <person name="Williams A.H."/>
            <person name="Wilson B.A."/>
            <person name="Stodart B.J."/>
            <person name="Ash G.J."/>
        </authorList>
    </citation>
    <scope>NUCLEOTIDE SEQUENCE [LARGE SCALE GENOMIC DNA]</scope>
    <source>
        <strain evidence="5">BRIP 53293</strain>
    </source>
</reference>
<dbReference type="SUPFAM" id="SSF48403">
    <property type="entry name" value="Ankyrin repeat"/>
    <property type="match status" value="1"/>
</dbReference>
<accession>A0A0D9P5A6</accession>
<keyword evidence="5" id="KW-1185">Reference proteome</keyword>
<name>A0A0D9P5A6_METAN</name>
<evidence type="ECO:0000256" key="1">
    <source>
        <dbReference type="ARBA" id="ARBA00022737"/>
    </source>
</evidence>
<dbReference type="EMBL" id="KE384726">
    <property type="protein sequence ID" value="KJK81266.1"/>
    <property type="molecule type" value="Genomic_DNA"/>
</dbReference>
<dbReference type="STRING" id="1291518.A0A0D9P5A6"/>